<keyword evidence="4" id="KW-1185">Reference proteome</keyword>
<dbReference type="SUPFAM" id="SSF53335">
    <property type="entry name" value="S-adenosyl-L-methionine-dependent methyltransferases"/>
    <property type="match status" value="1"/>
</dbReference>
<dbReference type="EMBL" id="BSDD01000005">
    <property type="protein sequence ID" value="GLH71079.1"/>
    <property type="molecule type" value="Genomic_DNA"/>
</dbReference>
<dbReference type="PANTHER" id="PTHR43861">
    <property type="entry name" value="TRANS-ACONITATE 2-METHYLTRANSFERASE-RELATED"/>
    <property type="match status" value="1"/>
</dbReference>
<dbReference type="GO" id="GO:0008168">
    <property type="term" value="F:methyltransferase activity"/>
    <property type="evidence" value="ECO:0007669"/>
    <property type="project" value="UniProtKB-KW"/>
</dbReference>
<evidence type="ECO:0000313" key="4">
    <source>
        <dbReference type="Proteomes" id="UP001165089"/>
    </source>
</evidence>
<dbReference type="InterPro" id="IPR029063">
    <property type="entry name" value="SAM-dependent_MTases_sf"/>
</dbReference>
<reference evidence="3 4" key="1">
    <citation type="journal article" date="2023" name="Antonie Van Leeuwenhoek">
        <title>Mesoterricola silvestris gen. nov., sp. nov., Mesoterricola sediminis sp. nov., Geothrix oryzae sp. nov., Geothrix edaphica sp. nov., Geothrix rubra sp. nov., and Geothrix limicola sp. nov., six novel members of Acidobacteriota isolated from soils.</title>
        <authorList>
            <person name="Itoh H."/>
            <person name="Sugisawa Y."/>
            <person name="Mise K."/>
            <person name="Xu Z."/>
            <person name="Kuniyasu M."/>
            <person name="Ushijima N."/>
            <person name="Kawano K."/>
            <person name="Kobayashi E."/>
            <person name="Shiratori Y."/>
            <person name="Masuda Y."/>
            <person name="Senoo K."/>
        </authorList>
    </citation>
    <scope>NUCLEOTIDE SEQUENCE [LARGE SCALE GENOMIC DNA]</scope>
    <source>
        <strain evidence="3 4">Red803</strain>
    </source>
</reference>
<protein>
    <submittedName>
        <fullName evidence="3">Methyltransferase</fullName>
    </submittedName>
</protein>
<proteinExistence type="predicted"/>
<comment type="caution">
    <text evidence="3">The sequence shown here is derived from an EMBL/GenBank/DDBJ whole genome shotgun (WGS) entry which is preliminary data.</text>
</comment>
<dbReference type="RefSeq" id="WP_285726971.1">
    <property type="nucleotide sequence ID" value="NZ_BSDD01000005.1"/>
</dbReference>
<dbReference type="Gene3D" id="3.40.50.150">
    <property type="entry name" value="Vaccinia Virus protein VP39"/>
    <property type="match status" value="1"/>
</dbReference>
<keyword evidence="3" id="KW-0489">Methyltransferase</keyword>
<evidence type="ECO:0000256" key="1">
    <source>
        <dbReference type="ARBA" id="ARBA00022679"/>
    </source>
</evidence>
<feature type="domain" description="Methyltransferase" evidence="2">
    <location>
        <begin position="41"/>
        <end position="133"/>
    </location>
</feature>
<dbReference type="Pfam" id="PF13649">
    <property type="entry name" value="Methyltransf_25"/>
    <property type="match status" value="1"/>
</dbReference>
<evidence type="ECO:0000313" key="3">
    <source>
        <dbReference type="EMBL" id="GLH71079.1"/>
    </source>
</evidence>
<sequence length="200" mass="21735">MSEFDLKARDWDADADKVARAERVAAAIRAQVGDLSGRSALEVGCGTGLLGFALRPHVARMTLADTSAGMLEVLREKIAASGLPGMEALQHDFTQGPLPADRYGLLCNLMTLHHIPDTEDAFRRFHGLLEPGGLLCIADLDTEDGSFHGAGVEVHHGFDREGLRAGLERAGFRDIRFDTPYVIDRGGKRYPVFLVVAVRP</sequence>
<organism evidence="3 4">
    <name type="scientific">Geothrix rubra</name>
    <dbReference type="NCBI Taxonomy" id="2927977"/>
    <lineage>
        <taxon>Bacteria</taxon>
        <taxon>Pseudomonadati</taxon>
        <taxon>Acidobacteriota</taxon>
        <taxon>Holophagae</taxon>
        <taxon>Holophagales</taxon>
        <taxon>Holophagaceae</taxon>
        <taxon>Geothrix</taxon>
    </lineage>
</organism>
<keyword evidence="1" id="KW-0808">Transferase</keyword>
<dbReference type="GO" id="GO:0032259">
    <property type="term" value="P:methylation"/>
    <property type="evidence" value="ECO:0007669"/>
    <property type="project" value="UniProtKB-KW"/>
</dbReference>
<dbReference type="InterPro" id="IPR041698">
    <property type="entry name" value="Methyltransf_25"/>
</dbReference>
<dbReference type="CDD" id="cd02440">
    <property type="entry name" value="AdoMet_MTases"/>
    <property type="match status" value="1"/>
</dbReference>
<dbReference type="Proteomes" id="UP001165089">
    <property type="component" value="Unassembled WGS sequence"/>
</dbReference>
<gene>
    <name evidence="3" type="ORF">GETHPA_26120</name>
</gene>
<accession>A0ABQ5Q8D7</accession>
<name>A0ABQ5Q8D7_9BACT</name>
<dbReference type="PANTHER" id="PTHR43861:SF3">
    <property type="entry name" value="PUTATIVE (AFU_ORTHOLOGUE AFUA_2G14390)-RELATED"/>
    <property type="match status" value="1"/>
</dbReference>
<evidence type="ECO:0000259" key="2">
    <source>
        <dbReference type="Pfam" id="PF13649"/>
    </source>
</evidence>